<sequence>MMWEIAHLNRSVYFFGPSFSSTAERKDRADLLADICAERRKEKSIAVVSVNNLNEMQHFPSARFINLDNHGNIVLTGIVSETFSDKQGKLSEEIFRDRCGKPPVA</sequence>
<reference evidence="1 2" key="1">
    <citation type="journal article" date="2017" name="BMC Genomics">
        <title>Comparative genomic and phylogenomic analyses of the Bifidobacteriaceae family.</title>
        <authorList>
            <person name="Lugli G.A."/>
            <person name="Milani C."/>
            <person name="Turroni F."/>
            <person name="Duranti S."/>
            <person name="Mancabelli L."/>
            <person name="Mangifesta M."/>
            <person name="Ferrario C."/>
            <person name="Modesto M."/>
            <person name="Mattarelli P."/>
            <person name="Jiri K."/>
            <person name="van Sinderen D."/>
            <person name="Ventura M."/>
        </authorList>
    </citation>
    <scope>NUCLEOTIDE SEQUENCE [LARGE SCALE GENOMIC DNA]</scope>
    <source>
        <strain evidence="1 2">LMG 21773</strain>
    </source>
</reference>
<dbReference type="EMBL" id="MWWU01000001">
    <property type="protein sequence ID" value="OZG56781.1"/>
    <property type="molecule type" value="Genomic_DNA"/>
</dbReference>
<evidence type="ECO:0000313" key="2">
    <source>
        <dbReference type="Proteomes" id="UP000228976"/>
    </source>
</evidence>
<dbReference type="Proteomes" id="UP000228976">
    <property type="component" value="Unassembled WGS sequence"/>
</dbReference>
<evidence type="ECO:0000313" key="1">
    <source>
        <dbReference type="EMBL" id="OZG56781.1"/>
    </source>
</evidence>
<name>A0A261FC98_9BIFI</name>
<accession>A0A261FC98</accession>
<dbReference type="AlphaFoldDB" id="A0A261FC98"/>
<comment type="caution">
    <text evidence="1">The sequence shown here is derived from an EMBL/GenBank/DDBJ whole genome shotgun (WGS) entry which is preliminary data.</text>
</comment>
<keyword evidence="2" id="KW-1185">Reference proteome</keyword>
<organism evidence="1 2">
    <name type="scientific">Aeriscardovia aeriphila</name>
    <dbReference type="NCBI Taxonomy" id="218139"/>
    <lineage>
        <taxon>Bacteria</taxon>
        <taxon>Bacillati</taxon>
        <taxon>Actinomycetota</taxon>
        <taxon>Actinomycetes</taxon>
        <taxon>Bifidobacteriales</taxon>
        <taxon>Bifidobacteriaceae</taxon>
        <taxon>Aeriscardovia</taxon>
    </lineage>
</organism>
<protein>
    <submittedName>
        <fullName evidence="1">Uncharacterized protein</fullName>
    </submittedName>
</protein>
<gene>
    <name evidence="1" type="ORF">AEAE_0090</name>
</gene>
<proteinExistence type="predicted"/>